<dbReference type="Gene3D" id="1.20.120.350">
    <property type="entry name" value="Voltage-gated potassium channels. Chain C"/>
    <property type="match status" value="1"/>
</dbReference>
<evidence type="ECO:0000256" key="4">
    <source>
        <dbReference type="ARBA" id="ARBA00022737"/>
    </source>
</evidence>
<feature type="repeat" description="WD" evidence="7">
    <location>
        <begin position="357"/>
        <end position="400"/>
    </location>
</feature>
<dbReference type="SUPFAM" id="SSF49562">
    <property type="entry name" value="C2 domain (Calcium/lipid-binding domain, CaLB)"/>
    <property type="match status" value="3"/>
</dbReference>
<dbReference type="PROSITE" id="PS50082">
    <property type="entry name" value="WD_REPEATS_2"/>
    <property type="match status" value="4"/>
</dbReference>
<feature type="repeat" description="WD" evidence="7">
    <location>
        <begin position="588"/>
        <end position="630"/>
    </location>
</feature>
<dbReference type="CDD" id="cd00030">
    <property type="entry name" value="C2"/>
    <property type="match status" value="1"/>
</dbReference>
<dbReference type="InterPro" id="IPR027359">
    <property type="entry name" value="Volt_channel_dom_sf"/>
</dbReference>
<feature type="transmembrane region" description="Helical" evidence="9">
    <location>
        <begin position="762"/>
        <end position="780"/>
    </location>
</feature>
<dbReference type="SMART" id="SM00239">
    <property type="entry name" value="C2"/>
    <property type="match status" value="3"/>
</dbReference>
<dbReference type="InterPro" id="IPR019775">
    <property type="entry name" value="WD40_repeat_CS"/>
</dbReference>
<evidence type="ECO:0000313" key="11">
    <source>
        <dbReference type="EMBL" id="CAD8751801.1"/>
    </source>
</evidence>
<sequence length="1012" mass="113430">MKKQQTLSMKFSPLAPVPKTELKARKDDRIASLSMTEEGRMEMQRTAALEQAKADDGNGHAAPATLRRDDFLSKEFYLPNTKREVAGPIRDVDEATLKPMKTLTQRSEHLHDLRTANVPKSDGLVTGLLSTFEGHTNVVTCLSLAVIEDEEFLFTGSMDCTVRVFSVVTNNCVRSFEGHSDFVTSLQVANVVGSERHSDISRTIHDTLNPRWANQDLDLFEFKLQRMEKFISVRCYDYDMVGEHDLIGSFEINLVDDFLQGNHEDNPTIVEWYTLIDAGKERGQIQLEFRWDNYTMTLGIFLIQGRKLPAMDGLLGKSDPYVTFTVQDCKLQRLFSASADGTARCWDVYDGKSVQTYKGHNRAITQVKTSFAFSKMFVFTSSQDRTVRMWDIDTGECLKIVSHDTGVSSFLLHSISAGETRQVTEAMIKVPADIKIRVKYDHNPMNKTQSLSVTVHEARNLPAMDAGKGNSDPYVIVQLGDTRFETRVCKKTLNPKWNEQFVFEEFRMDMELVVSIYDWDAVNMLGVGQGDFIGHVAILIDQIKVKRLVNDWFPVDYNPYSPTYLYTGCTDGIIRTFDLRLGTQLREFTGHKGGVTGLMLVDHFGEKLFSSSLDTTIKMWDISPSKREAKAMRSWVHPDAVTSLATTSILTSTRIFAACNNGIIYMNSLPSTLVVAEESWRAKLGKLISSLPVAVAVLLCCLIDAISALYFEFGVPADQVDCFARDTVAAVAIVFFVLAVFTIELAANILASGKSFFVPFVFWNYMDFGVVTISLGVAFYKINYDLTTVVEDANGNHLPPVVSQSSHPEVCDAASGTAASSNAQTTQKSLTTIRIARMVARIAVGVRVLRAIVKASKIAARLGDLQKGREFRGHDAWVSCVECVEPTEGKMPVWQKLTQKVFGAKELDQLTIDEYRVQLRRRNRFFSASADGRVFMWDPTSDAQQYQRTRPRFDLDLIAKSSHNLLLIRRKTERAVVDVKKVTGARRLAELAKKDTAATEIVDEAEIIRLAV</sequence>
<proteinExistence type="predicted"/>
<feature type="domain" description="C2" evidence="10">
    <location>
        <begin position="430"/>
        <end position="553"/>
    </location>
</feature>
<evidence type="ECO:0000256" key="2">
    <source>
        <dbReference type="ARBA" id="ARBA00022574"/>
    </source>
</evidence>
<dbReference type="InterPro" id="IPR020472">
    <property type="entry name" value="WD40_PAC1"/>
</dbReference>
<keyword evidence="5 9" id="KW-1133">Transmembrane helix</keyword>
<evidence type="ECO:0000256" key="5">
    <source>
        <dbReference type="ARBA" id="ARBA00022989"/>
    </source>
</evidence>
<evidence type="ECO:0000259" key="10">
    <source>
        <dbReference type="PROSITE" id="PS50004"/>
    </source>
</evidence>
<accession>A0A6T8NGB6</accession>
<gene>
    <name evidence="11" type="ORF">HAND1043_LOCUS18307</name>
</gene>
<evidence type="ECO:0000256" key="1">
    <source>
        <dbReference type="ARBA" id="ARBA00004141"/>
    </source>
</evidence>
<dbReference type="PANTHER" id="PTHR19848">
    <property type="entry name" value="WD40 REPEAT PROTEIN"/>
    <property type="match status" value="1"/>
</dbReference>
<dbReference type="PRINTS" id="PR00360">
    <property type="entry name" value="C2DOMAIN"/>
</dbReference>
<evidence type="ECO:0000256" key="9">
    <source>
        <dbReference type="SAM" id="Phobius"/>
    </source>
</evidence>
<evidence type="ECO:0000256" key="7">
    <source>
        <dbReference type="PROSITE-ProRule" id="PRU00221"/>
    </source>
</evidence>
<dbReference type="PROSITE" id="PS50004">
    <property type="entry name" value="C2"/>
    <property type="match status" value="2"/>
</dbReference>
<dbReference type="Pfam" id="PF00168">
    <property type="entry name" value="C2"/>
    <property type="match status" value="3"/>
</dbReference>
<feature type="repeat" description="WD" evidence="7">
    <location>
        <begin position="334"/>
        <end position="356"/>
    </location>
</feature>
<dbReference type="PROSITE" id="PS00678">
    <property type="entry name" value="WD_REPEATS_1"/>
    <property type="match status" value="2"/>
</dbReference>
<organism evidence="11">
    <name type="scientific">Hemiselmis andersenii</name>
    <name type="common">Cryptophyte alga</name>
    <dbReference type="NCBI Taxonomy" id="464988"/>
    <lineage>
        <taxon>Eukaryota</taxon>
        <taxon>Cryptophyceae</taxon>
        <taxon>Cryptomonadales</taxon>
        <taxon>Hemiselmidaceae</taxon>
        <taxon>Hemiselmis</taxon>
    </lineage>
</organism>
<keyword evidence="4" id="KW-0677">Repeat</keyword>
<feature type="transmembrane region" description="Helical" evidence="9">
    <location>
        <begin position="691"/>
        <end position="711"/>
    </location>
</feature>
<dbReference type="GO" id="GO:0016020">
    <property type="term" value="C:membrane"/>
    <property type="evidence" value="ECO:0007669"/>
    <property type="project" value="UniProtKB-SubCell"/>
</dbReference>
<dbReference type="InterPro" id="IPR035892">
    <property type="entry name" value="C2_domain_sf"/>
</dbReference>
<dbReference type="SMART" id="SM00320">
    <property type="entry name" value="WD40"/>
    <property type="match status" value="7"/>
</dbReference>
<dbReference type="PANTHER" id="PTHR19848:SF8">
    <property type="entry name" value="F-BOX AND WD REPEAT DOMAIN CONTAINING 7"/>
    <property type="match status" value="1"/>
</dbReference>
<dbReference type="SUPFAM" id="SSF50978">
    <property type="entry name" value="WD40 repeat-like"/>
    <property type="match status" value="1"/>
</dbReference>
<dbReference type="Gene3D" id="2.60.40.150">
    <property type="entry name" value="C2 domain"/>
    <property type="match status" value="1"/>
</dbReference>
<reference evidence="11" key="1">
    <citation type="submission" date="2021-01" db="EMBL/GenBank/DDBJ databases">
        <authorList>
            <person name="Corre E."/>
            <person name="Pelletier E."/>
            <person name="Niang G."/>
            <person name="Scheremetjew M."/>
            <person name="Finn R."/>
            <person name="Kale V."/>
            <person name="Holt S."/>
            <person name="Cochrane G."/>
            <person name="Meng A."/>
            <person name="Brown T."/>
            <person name="Cohen L."/>
        </authorList>
    </citation>
    <scope>NUCLEOTIDE SEQUENCE</scope>
    <source>
        <strain evidence="11">CCMP441</strain>
    </source>
</reference>
<dbReference type="Pfam" id="PF00400">
    <property type="entry name" value="WD40"/>
    <property type="match status" value="3"/>
</dbReference>
<dbReference type="InterPro" id="IPR000008">
    <property type="entry name" value="C2_dom"/>
</dbReference>
<feature type="transmembrane region" description="Helical" evidence="9">
    <location>
        <begin position="731"/>
        <end position="750"/>
    </location>
</feature>
<name>A0A6T8NGB6_HEMAN</name>
<dbReference type="InterPro" id="IPR001680">
    <property type="entry name" value="WD40_rpt"/>
</dbReference>
<evidence type="ECO:0000256" key="6">
    <source>
        <dbReference type="ARBA" id="ARBA00023136"/>
    </source>
</evidence>
<protein>
    <recommendedName>
        <fullName evidence="10">C2 domain-containing protein</fullName>
    </recommendedName>
</protein>
<dbReference type="PROSITE" id="PS50294">
    <property type="entry name" value="WD_REPEATS_REGION"/>
    <property type="match status" value="2"/>
</dbReference>
<dbReference type="InterPro" id="IPR015943">
    <property type="entry name" value="WD40/YVTN_repeat-like_dom_sf"/>
</dbReference>
<dbReference type="InterPro" id="IPR036322">
    <property type="entry name" value="WD40_repeat_dom_sf"/>
</dbReference>
<dbReference type="PRINTS" id="PR00320">
    <property type="entry name" value="GPROTEINBRPT"/>
</dbReference>
<dbReference type="EMBL" id="HBFK01030061">
    <property type="protein sequence ID" value="CAD8751801.1"/>
    <property type="molecule type" value="Transcribed_RNA"/>
</dbReference>
<feature type="domain" description="C2" evidence="10">
    <location>
        <begin position="138"/>
        <end position="273"/>
    </location>
</feature>
<comment type="subcellular location">
    <subcellularLocation>
        <location evidence="1">Membrane</location>
        <topology evidence="1">Multi-pass membrane protein</topology>
    </subcellularLocation>
</comment>
<evidence type="ECO:0000256" key="3">
    <source>
        <dbReference type="ARBA" id="ARBA00022692"/>
    </source>
</evidence>
<dbReference type="Gene3D" id="2.130.10.10">
    <property type="entry name" value="YVTN repeat-like/Quinoprotein amine dehydrogenase"/>
    <property type="match status" value="3"/>
</dbReference>
<keyword evidence="2 7" id="KW-0853">WD repeat</keyword>
<feature type="region of interest" description="Disordered" evidence="8">
    <location>
        <begin position="1"/>
        <end position="21"/>
    </location>
</feature>
<evidence type="ECO:0000256" key="8">
    <source>
        <dbReference type="SAM" id="MobiDB-lite"/>
    </source>
</evidence>
<keyword evidence="6 9" id="KW-0472">Membrane</keyword>
<feature type="repeat" description="WD" evidence="7">
    <location>
        <begin position="132"/>
        <end position="175"/>
    </location>
</feature>
<keyword evidence="3 9" id="KW-0812">Transmembrane</keyword>
<dbReference type="AlphaFoldDB" id="A0A6T8NGB6"/>